<dbReference type="Proteomes" id="UP001050691">
    <property type="component" value="Unassembled WGS sequence"/>
</dbReference>
<dbReference type="PANTHER" id="PTHR12743:SF3">
    <property type="entry name" value="HOLOCYTOCHROME-C SYNTHASE"/>
    <property type="match status" value="1"/>
</dbReference>
<evidence type="ECO:0000256" key="6">
    <source>
        <dbReference type="ARBA" id="ARBA00023004"/>
    </source>
</evidence>
<protein>
    <recommendedName>
        <fullName evidence="10">Holocytochrome c-type synthase</fullName>
        <ecNumber evidence="10">4.4.1.17</ecNumber>
    </recommendedName>
</protein>
<dbReference type="EC" id="4.4.1.17" evidence="10"/>
<comment type="subcellular location">
    <subcellularLocation>
        <location evidence="1 10">Mitochondrion inner membrane</location>
    </subcellularLocation>
</comment>
<keyword evidence="7 10" id="KW-0496">Mitochondrion</keyword>
<name>A0AAV5AH49_9AGAM</name>
<reference evidence="12" key="1">
    <citation type="submission" date="2021-10" db="EMBL/GenBank/DDBJ databases">
        <title>De novo Genome Assembly of Clathrus columnatus (Basidiomycota, Fungi) Using Illumina and Nanopore Sequence Data.</title>
        <authorList>
            <person name="Ogiso-Tanaka E."/>
            <person name="Itagaki H."/>
            <person name="Hosoya T."/>
            <person name="Hosaka K."/>
        </authorList>
    </citation>
    <scope>NUCLEOTIDE SEQUENCE</scope>
    <source>
        <strain evidence="12">MO-923</strain>
    </source>
</reference>
<dbReference type="InterPro" id="IPR000511">
    <property type="entry name" value="Holocyt_c/c1_synthase"/>
</dbReference>
<evidence type="ECO:0000256" key="11">
    <source>
        <dbReference type="SAM" id="MobiDB-lite"/>
    </source>
</evidence>
<evidence type="ECO:0000256" key="2">
    <source>
        <dbReference type="ARBA" id="ARBA00007255"/>
    </source>
</evidence>
<proteinExistence type="inferred from homology"/>
<keyword evidence="13" id="KW-1185">Reference proteome</keyword>
<evidence type="ECO:0000313" key="12">
    <source>
        <dbReference type="EMBL" id="GJJ11260.1"/>
    </source>
</evidence>
<feature type="region of interest" description="Disordered" evidence="11">
    <location>
        <begin position="1"/>
        <end position="28"/>
    </location>
</feature>
<comment type="catalytic activity">
    <reaction evidence="10">
        <text>holo-[cytochrome c] = apo-[cytochrome c] + heme b</text>
        <dbReference type="Rhea" id="RHEA:22648"/>
        <dbReference type="Rhea" id="RHEA-COMP:10725"/>
        <dbReference type="Rhea" id="RHEA-COMP:10726"/>
        <dbReference type="ChEBI" id="CHEBI:29950"/>
        <dbReference type="ChEBI" id="CHEBI:60344"/>
        <dbReference type="ChEBI" id="CHEBI:83739"/>
        <dbReference type="EC" id="4.4.1.17"/>
    </reaction>
</comment>
<feature type="compositionally biased region" description="Polar residues" evidence="11">
    <location>
        <begin position="1"/>
        <end position="16"/>
    </location>
</feature>
<evidence type="ECO:0000256" key="3">
    <source>
        <dbReference type="ARBA" id="ARBA00022617"/>
    </source>
</evidence>
<keyword evidence="3 10" id="KW-0349">Heme</keyword>
<dbReference type="GO" id="GO:0004408">
    <property type="term" value="F:holocytochrome-c synthase activity"/>
    <property type="evidence" value="ECO:0007669"/>
    <property type="project" value="UniProtKB-EC"/>
</dbReference>
<comment type="similarity">
    <text evidence="2 10">Belongs to the cytochrome c-type heme lyase family.</text>
</comment>
<organism evidence="12 13">
    <name type="scientific">Clathrus columnatus</name>
    <dbReference type="NCBI Taxonomy" id="1419009"/>
    <lineage>
        <taxon>Eukaryota</taxon>
        <taxon>Fungi</taxon>
        <taxon>Dikarya</taxon>
        <taxon>Basidiomycota</taxon>
        <taxon>Agaricomycotina</taxon>
        <taxon>Agaricomycetes</taxon>
        <taxon>Phallomycetidae</taxon>
        <taxon>Phallales</taxon>
        <taxon>Clathraceae</taxon>
        <taxon>Clathrus</taxon>
    </lineage>
</organism>
<comment type="caution">
    <text evidence="12">The sequence shown here is derived from an EMBL/GenBank/DDBJ whole genome shotgun (WGS) entry which is preliminary data.</text>
</comment>
<gene>
    <name evidence="12" type="ORF">Clacol_005492</name>
</gene>
<keyword evidence="5 10" id="KW-0999">Mitochondrion inner membrane</keyword>
<dbReference type="GO" id="GO:0046872">
    <property type="term" value="F:metal ion binding"/>
    <property type="evidence" value="ECO:0007669"/>
    <property type="project" value="UniProtKB-KW"/>
</dbReference>
<dbReference type="PANTHER" id="PTHR12743">
    <property type="entry name" value="CYTOCHROME C1 HEME LYASE"/>
    <property type="match status" value="1"/>
</dbReference>
<dbReference type="Pfam" id="PF01265">
    <property type="entry name" value="Cyto_heme_lyase"/>
    <property type="match status" value="1"/>
</dbReference>
<keyword evidence="4 10" id="KW-0479">Metal-binding</keyword>
<keyword evidence="6 10" id="KW-0408">Iron</keyword>
<evidence type="ECO:0000256" key="10">
    <source>
        <dbReference type="RuleBase" id="RU363130"/>
    </source>
</evidence>
<evidence type="ECO:0000313" key="13">
    <source>
        <dbReference type="Proteomes" id="UP001050691"/>
    </source>
</evidence>
<comment type="function">
    <text evidence="10">Lyase that catalyzes the covalent linking of the heme group to the cytochrome C apoprotein to produce the mature functional cytochrome.</text>
</comment>
<evidence type="ECO:0000256" key="5">
    <source>
        <dbReference type="ARBA" id="ARBA00022792"/>
    </source>
</evidence>
<evidence type="ECO:0000256" key="9">
    <source>
        <dbReference type="ARBA" id="ARBA00023239"/>
    </source>
</evidence>
<dbReference type="GO" id="GO:0005743">
    <property type="term" value="C:mitochondrial inner membrane"/>
    <property type="evidence" value="ECO:0007669"/>
    <property type="project" value="UniProtKB-SubCell"/>
</dbReference>
<evidence type="ECO:0000256" key="8">
    <source>
        <dbReference type="ARBA" id="ARBA00023136"/>
    </source>
</evidence>
<evidence type="ECO:0000256" key="7">
    <source>
        <dbReference type="ARBA" id="ARBA00023128"/>
    </source>
</evidence>
<evidence type="ECO:0000256" key="1">
    <source>
        <dbReference type="ARBA" id="ARBA00004273"/>
    </source>
</evidence>
<evidence type="ECO:0000256" key="4">
    <source>
        <dbReference type="ARBA" id="ARBA00022723"/>
    </source>
</evidence>
<dbReference type="PROSITE" id="PS00822">
    <property type="entry name" value="CYTO_HEME_LYASE_2"/>
    <property type="match status" value="1"/>
</dbReference>
<keyword evidence="8 10" id="KW-0472">Membrane</keyword>
<dbReference type="EMBL" id="BPWL01000006">
    <property type="protein sequence ID" value="GJJ11260.1"/>
    <property type="molecule type" value="Genomic_DNA"/>
</dbReference>
<accession>A0AAV5AH49</accession>
<dbReference type="PROSITE" id="PS00821">
    <property type="entry name" value="CYTO_HEME_LYASE_1"/>
    <property type="match status" value="1"/>
</dbReference>
<sequence>MGQTISQNSPSSQNQAKCPIDHKSQQESQCPIKRLDLNPLNNIPSDLSNYSSTSLPTQREASTIPKNGIGETWEYPSPQQFHNALLRKGMETAEEDVGMMVQVHNWLNEVAWNEVLKWEQKANPELTSRESNIQLARFQGRPGELSPKARFFLLLGRLMPSKFNTEPPFDRHDWIVRRPRSNEEVRYVIDYYSAPPEPDGTPAFSLDVRPALDSFGSIRTRIAVATEEVWEQLRTKQNRNSTPGRHEQ</sequence>
<dbReference type="AlphaFoldDB" id="A0AAV5AH49"/>
<keyword evidence="9 10" id="KW-0456">Lyase</keyword>